<comment type="similarity">
    <text evidence="2">Belongs to the TMEM132 family.</text>
</comment>
<dbReference type="Pfam" id="PF15705">
    <property type="entry name" value="TMEM132_N"/>
    <property type="match status" value="1"/>
</dbReference>
<feature type="domain" description="Transmembrane protein TMEM132 C-terminal" evidence="10">
    <location>
        <begin position="879"/>
        <end position="944"/>
    </location>
</feature>
<dbReference type="InterPro" id="IPR055424">
    <property type="entry name" value="Ig_TMEM132_6th"/>
</dbReference>
<evidence type="ECO:0000259" key="9">
    <source>
        <dbReference type="Pfam" id="PF15705"/>
    </source>
</evidence>
<feature type="domain" description="Transmembrane protein TMEM132 N-terminal" evidence="9">
    <location>
        <begin position="45"/>
        <end position="108"/>
    </location>
</feature>
<feature type="signal peptide" evidence="8">
    <location>
        <begin position="1"/>
        <end position="25"/>
    </location>
</feature>
<feature type="compositionally biased region" description="Low complexity" evidence="6">
    <location>
        <begin position="1023"/>
        <end position="1033"/>
    </location>
</feature>
<feature type="compositionally biased region" description="Low complexity" evidence="6">
    <location>
        <begin position="980"/>
        <end position="992"/>
    </location>
</feature>
<evidence type="ECO:0000256" key="8">
    <source>
        <dbReference type="SAM" id="SignalP"/>
    </source>
</evidence>
<evidence type="ECO:0000256" key="6">
    <source>
        <dbReference type="SAM" id="MobiDB-lite"/>
    </source>
</evidence>
<dbReference type="InterPro" id="IPR026307">
    <property type="entry name" value="TMEM132"/>
</dbReference>
<keyword evidence="3 7" id="KW-0812">Transmembrane</keyword>
<dbReference type="Proteomes" id="UP001314169">
    <property type="component" value="Chromosome 16"/>
</dbReference>
<keyword evidence="5 7" id="KW-0472">Membrane</keyword>
<gene>
    <name evidence="16" type="ORF">MPIPNATIZW_LOCUS6585</name>
</gene>
<evidence type="ECO:0000256" key="4">
    <source>
        <dbReference type="ARBA" id="ARBA00022989"/>
    </source>
</evidence>
<dbReference type="PANTHER" id="PTHR13388">
    <property type="entry name" value="DETONATOR, ISOFORM E"/>
    <property type="match status" value="1"/>
</dbReference>
<dbReference type="InterPro" id="IPR031435">
    <property type="entry name" value="TMEM132_N"/>
</dbReference>
<protein>
    <recommendedName>
        <fullName evidence="18">Transmembrane protein 132E</fullName>
    </recommendedName>
</protein>
<dbReference type="Pfam" id="PF16070">
    <property type="entry name" value="Ig_TMEM132_4th"/>
    <property type="match status" value="1"/>
</dbReference>
<feature type="region of interest" description="Disordered" evidence="6">
    <location>
        <begin position="245"/>
        <end position="264"/>
    </location>
</feature>
<evidence type="ECO:0000256" key="1">
    <source>
        <dbReference type="ARBA" id="ARBA00004479"/>
    </source>
</evidence>
<dbReference type="Pfam" id="PF23481">
    <property type="entry name" value="Ig_TMEM132_2nd"/>
    <property type="match status" value="1"/>
</dbReference>
<feature type="compositionally biased region" description="Gly residues" evidence="6">
    <location>
        <begin position="245"/>
        <end position="256"/>
    </location>
</feature>
<evidence type="ECO:0000259" key="15">
    <source>
        <dbReference type="Pfam" id="PF23487"/>
    </source>
</evidence>
<dbReference type="Pfam" id="PF23487">
    <property type="entry name" value="Ig_TMEM132_6th"/>
    <property type="match status" value="1"/>
</dbReference>
<evidence type="ECO:0000256" key="2">
    <source>
        <dbReference type="ARBA" id="ARBA00006166"/>
    </source>
</evidence>
<feature type="domain" description="Transmembrane protein TMEM132 second Ig-like" evidence="13">
    <location>
        <begin position="125"/>
        <end position="247"/>
    </location>
</feature>
<feature type="region of interest" description="Disordered" evidence="6">
    <location>
        <begin position="945"/>
        <end position="1080"/>
    </location>
</feature>
<accession>A0ABN9ZNM4</accession>
<feature type="region of interest" description="Disordered" evidence="6">
    <location>
        <begin position="562"/>
        <end position="586"/>
    </location>
</feature>
<proteinExistence type="inferred from homology"/>
<dbReference type="InterPro" id="IPR055422">
    <property type="entry name" value="Ig_TMEM132_2nd"/>
</dbReference>
<evidence type="ECO:0000313" key="17">
    <source>
        <dbReference type="Proteomes" id="UP001314169"/>
    </source>
</evidence>
<keyword evidence="17" id="KW-1185">Reference proteome</keyword>
<keyword evidence="8" id="KW-0732">Signal</keyword>
<dbReference type="InterPro" id="IPR055421">
    <property type="entry name" value="TMEM132_3rd"/>
</dbReference>
<evidence type="ECO:0000259" key="12">
    <source>
        <dbReference type="Pfam" id="PF23039"/>
    </source>
</evidence>
<evidence type="ECO:0000259" key="13">
    <source>
        <dbReference type="Pfam" id="PF23481"/>
    </source>
</evidence>
<organism evidence="16 17">
    <name type="scientific">Pipistrellus nathusii</name>
    <name type="common">Nathusius' pipistrelle</name>
    <dbReference type="NCBI Taxonomy" id="59473"/>
    <lineage>
        <taxon>Eukaryota</taxon>
        <taxon>Metazoa</taxon>
        <taxon>Chordata</taxon>
        <taxon>Craniata</taxon>
        <taxon>Vertebrata</taxon>
        <taxon>Euteleostomi</taxon>
        <taxon>Mammalia</taxon>
        <taxon>Eutheria</taxon>
        <taxon>Laurasiatheria</taxon>
        <taxon>Chiroptera</taxon>
        <taxon>Yangochiroptera</taxon>
        <taxon>Vespertilionidae</taxon>
        <taxon>Pipistrellus</taxon>
    </lineage>
</organism>
<dbReference type="Pfam" id="PF23486">
    <property type="entry name" value="Ig_TMEM132_5th"/>
    <property type="match status" value="1"/>
</dbReference>
<name>A0ABN9ZNM4_PIPNA</name>
<evidence type="ECO:0000256" key="3">
    <source>
        <dbReference type="ARBA" id="ARBA00022692"/>
    </source>
</evidence>
<dbReference type="EMBL" id="OY882873">
    <property type="protein sequence ID" value="CAK6438279.1"/>
    <property type="molecule type" value="Genomic_DNA"/>
</dbReference>
<evidence type="ECO:0000259" key="14">
    <source>
        <dbReference type="Pfam" id="PF23486"/>
    </source>
</evidence>
<evidence type="ECO:0000256" key="7">
    <source>
        <dbReference type="SAM" id="Phobius"/>
    </source>
</evidence>
<dbReference type="Pfam" id="PF15706">
    <property type="entry name" value="TMEM132_C"/>
    <property type="match status" value="1"/>
</dbReference>
<feature type="region of interest" description="Disordered" evidence="6">
    <location>
        <begin position="205"/>
        <end position="224"/>
    </location>
</feature>
<feature type="transmembrane region" description="Helical" evidence="7">
    <location>
        <begin position="891"/>
        <end position="916"/>
    </location>
</feature>
<feature type="domain" description="Transmembrane protein family 132 fourth" evidence="11">
    <location>
        <begin position="440"/>
        <end position="537"/>
    </location>
</feature>
<dbReference type="Pfam" id="PF23039">
    <property type="entry name" value="TMEM132_3rd"/>
    <property type="match status" value="1"/>
</dbReference>
<keyword evidence="4 7" id="KW-1133">Transmembrane helix</keyword>
<dbReference type="InterPro" id="IPR055423">
    <property type="entry name" value="Ig_TMEM132_5th"/>
</dbReference>
<feature type="compositionally biased region" description="Acidic residues" evidence="6">
    <location>
        <begin position="1042"/>
        <end position="1053"/>
    </location>
</feature>
<dbReference type="PANTHER" id="PTHR13388:SF7">
    <property type="entry name" value="TRANSMEMBRANE PROTEIN 132E"/>
    <property type="match status" value="1"/>
</dbReference>
<evidence type="ECO:0000256" key="5">
    <source>
        <dbReference type="ARBA" id="ARBA00023136"/>
    </source>
</evidence>
<feature type="chain" id="PRO_5047082094" description="Transmembrane protein 132E" evidence="8">
    <location>
        <begin position="26"/>
        <end position="1080"/>
    </location>
</feature>
<reference evidence="16" key="1">
    <citation type="submission" date="2023-12" db="EMBL/GenBank/DDBJ databases">
        <authorList>
            <person name="Brown T."/>
        </authorList>
    </citation>
    <scope>NUCLEOTIDE SEQUENCE</scope>
</reference>
<dbReference type="InterPro" id="IPR031436">
    <property type="entry name" value="TMEM132_C"/>
</dbReference>
<feature type="region of interest" description="Disordered" evidence="6">
    <location>
        <begin position="814"/>
        <end position="876"/>
    </location>
</feature>
<evidence type="ECO:0000259" key="11">
    <source>
        <dbReference type="Pfam" id="PF16070"/>
    </source>
</evidence>
<evidence type="ECO:0000259" key="10">
    <source>
        <dbReference type="Pfam" id="PF15706"/>
    </source>
</evidence>
<evidence type="ECO:0008006" key="18">
    <source>
        <dbReference type="Google" id="ProtNLM"/>
    </source>
</evidence>
<dbReference type="InterPro" id="IPR031437">
    <property type="entry name" value="Ig_TMEM132_4th"/>
</dbReference>
<feature type="domain" description="Transmembrane protein TMEM132 cohesin-like" evidence="12">
    <location>
        <begin position="285"/>
        <end position="438"/>
    </location>
</feature>
<feature type="domain" description="Transmembrane protein TMEM132 fifth" evidence="14">
    <location>
        <begin position="541"/>
        <end position="681"/>
    </location>
</feature>
<evidence type="ECO:0000313" key="16">
    <source>
        <dbReference type="EMBL" id="CAK6438279.1"/>
    </source>
</evidence>
<feature type="domain" description="Transmembrane protein TMEM132 sixth" evidence="15">
    <location>
        <begin position="682"/>
        <end position="795"/>
    </location>
</feature>
<sequence>MAPRMARRGGAALLCLSALLALASGRSHPASPSPPGPQAGPVLPISYRLSHTRLAFFLREAQPPPPAPANGSLQRSEPFVVFQTKELPVLNVSLGPFSTSQAVARELLQPSSTLDIPGRLTVNWKVRAFIVRARVPASQPAAQVLFYVAGRDWDDFGAAERLPCVRLHAFRDAREVKSSCRLGGALATCLVRAELPLAWFGPPAPAAPPTARRKPPEGLEPELTGESQQAELYYTLHAPDASGGCGGARRGAGAGAGARAESPTQHPLLRIGSISLFRPPPRRALQEHRLDSNLMIRLPDRPLKPGEVLSILLYLAPNASSPSSPSVQHFTLRVKAKKGVTLLGTKSRSGQWHVTSELLTGAKHSTATVDVAWAQGTPLPPWEGQGPLEILQLDFEMENFTSQSVKRRIMWYIDYRGHGALPDLERAVTELTVIQRDVQAILPLAMDTEIINTAILTGRTVAIPVKVIAIEVTGLVLDVSAMVECESDNEDIIKVSSSCDYVFVSGKESRGSMNARVTFRYDALTAPLEMTVWVPKLPLHIELSDARLSQVKGWRVPILPDRRSARESEDEDEEDEERRQSSSRGCTLQYQHATLQVFTQFHTTSSEGTDQVVTMLGPDWLVEVTDLVSDFMRVGDPRVARLVDSSTLAGLEPGTTPFKVVSPLTESVLGETLLTVTEEKVSITQLQAQVVASLSLSLRPSPGSSHTILATAAAHQTLSFLKQEALLSLWLSYSDGTTAPLSLYSPRDYGLLVSSLDERVATVTQDRAFPLVVAEAEGAGPLLRAELTIADSCQKTKRKSVLATAPVGLRVHFGREEEDPTYDYPGPSQPGPGGGEDEARGAGPPPGTGRSPPEAPGGPVSASPAVPPTEDFLPLPTGFQQVPRGLTDLEIGMYALLGVFCLAILVFLINCVVFVLRYRHKRIPPEGQTSTDHSHHWVFLGNGQPLRAQGELSPPAGGGGGGGNPLEAVPACCHGDHHSSGSSQTSVQSQVHGRGDGSSGGSARDQAEDPASSPTSKRKRVKFTTFTTLPTEELAYDSVPAGEEEEDEDEEDLGWGCPDVASPGRPARPPHYMRRNKEIA</sequence>
<comment type="subcellular location">
    <subcellularLocation>
        <location evidence="1">Membrane</location>
        <topology evidence="1">Single-pass type I membrane protein</topology>
    </subcellularLocation>
</comment>